<protein>
    <submittedName>
        <fullName evidence="1">Uncharacterized protein</fullName>
    </submittedName>
</protein>
<evidence type="ECO:0000313" key="1">
    <source>
        <dbReference type="EMBL" id="SFR36608.1"/>
    </source>
</evidence>
<dbReference type="OrthoDB" id="334124at2157"/>
<dbReference type="RefSeq" id="WP_092920969.1">
    <property type="nucleotide sequence ID" value="NZ_FOYN01000002.1"/>
</dbReference>
<keyword evidence="2" id="KW-1185">Reference proteome</keyword>
<proteinExistence type="predicted"/>
<reference evidence="2" key="1">
    <citation type="submission" date="2016-10" db="EMBL/GenBank/DDBJ databases">
        <authorList>
            <person name="Varghese N."/>
            <person name="Submissions S."/>
        </authorList>
    </citation>
    <scope>NUCLEOTIDE SEQUENCE [LARGE SCALE GENOMIC DNA]</scope>
    <source>
        <strain evidence="2">RD 26</strain>
    </source>
</reference>
<accession>A0A1I6G319</accession>
<name>A0A1I6G319_HALSD</name>
<gene>
    <name evidence="1" type="ORF">SAMN04487937_1564</name>
</gene>
<dbReference type="AlphaFoldDB" id="A0A1I6G319"/>
<evidence type="ECO:0000313" key="2">
    <source>
        <dbReference type="Proteomes" id="UP000198932"/>
    </source>
</evidence>
<sequence>MDISDYRDAVAANRRAHGFEAVEAGTDAFERLWAARETDDTLGDVAVLATLVGADESETDGVDAETLVDVAASFREVLADRIDPRPGRADGGEAPTPIGYVTFAVPDPDASLLDAMSGFTVAKRRTNVFPLVYDTRAERLHRHEVPRLKGRGIYRRQADDAERLYDV</sequence>
<dbReference type="Proteomes" id="UP000198932">
    <property type="component" value="Unassembled WGS sequence"/>
</dbReference>
<dbReference type="EMBL" id="FOYN01000002">
    <property type="protein sequence ID" value="SFR36608.1"/>
    <property type="molecule type" value="Genomic_DNA"/>
</dbReference>
<organism evidence="1 2">
    <name type="scientific">Halorubrum sodomense</name>
    <dbReference type="NCBI Taxonomy" id="35743"/>
    <lineage>
        <taxon>Archaea</taxon>
        <taxon>Methanobacteriati</taxon>
        <taxon>Methanobacteriota</taxon>
        <taxon>Stenosarchaea group</taxon>
        <taxon>Halobacteria</taxon>
        <taxon>Halobacteriales</taxon>
        <taxon>Haloferacaceae</taxon>
        <taxon>Halorubrum</taxon>
    </lineage>
</organism>